<comment type="subcellular location">
    <subcellularLocation>
        <location evidence="1">Cell membrane</location>
        <topology evidence="1">Multi-pass membrane protein</topology>
    </subcellularLocation>
</comment>
<keyword evidence="6 8" id="KW-1133">Transmembrane helix</keyword>
<dbReference type="InterPro" id="IPR038665">
    <property type="entry name" value="Voltage-dep_anion_channel_sf"/>
</dbReference>
<dbReference type="Pfam" id="PF03595">
    <property type="entry name" value="SLAC1"/>
    <property type="match status" value="1"/>
</dbReference>
<sequence>MSRPALPPPGPSWFPAVMGTGILATLLQLHGGSATGPLHLAAVVVLVLAWAVLLGLGGAFAVRVARRPGTLRATTTDPVVLPMWGTVAMGLLAVGSATVTVLPVAVPGAEALAVGVDAVLWTAGTVLGLATALGFSVVLLRGHPGPPTLVWGLPIVPPMV</sequence>
<feature type="non-terminal residue" evidence="9">
    <location>
        <position position="160"/>
    </location>
</feature>
<protein>
    <submittedName>
        <fullName evidence="9">C4-dicarboxylate ABC transporter</fullName>
    </submittedName>
</protein>
<keyword evidence="7 8" id="KW-0472">Membrane</keyword>
<evidence type="ECO:0000256" key="6">
    <source>
        <dbReference type="ARBA" id="ARBA00022989"/>
    </source>
</evidence>
<evidence type="ECO:0000313" key="10">
    <source>
        <dbReference type="Proteomes" id="UP000287866"/>
    </source>
</evidence>
<evidence type="ECO:0000256" key="5">
    <source>
        <dbReference type="ARBA" id="ARBA00022692"/>
    </source>
</evidence>
<feature type="transmembrane region" description="Helical" evidence="8">
    <location>
        <begin position="118"/>
        <end position="140"/>
    </location>
</feature>
<feature type="transmembrane region" description="Helical" evidence="8">
    <location>
        <begin position="38"/>
        <end position="62"/>
    </location>
</feature>
<feature type="transmembrane region" description="Helical" evidence="8">
    <location>
        <begin position="12"/>
        <end position="32"/>
    </location>
</feature>
<keyword evidence="10" id="KW-1185">Reference proteome</keyword>
<evidence type="ECO:0000256" key="3">
    <source>
        <dbReference type="ARBA" id="ARBA00022448"/>
    </source>
</evidence>
<gene>
    <name evidence="9" type="ORF">EPD83_016065</name>
</gene>
<feature type="transmembrane region" description="Helical" evidence="8">
    <location>
        <begin position="83"/>
        <end position="106"/>
    </location>
</feature>
<dbReference type="InterPro" id="IPR004695">
    <property type="entry name" value="SLAC1/Mae1/Ssu1/TehA"/>
</dbReference>
<dbReference type="GO" id="GO:0055085">
    <property type="term" value="P:transmembrane transport"/>
    <property type="evidence" value="ECO:0007669"/>
    <property type="project" value="InterPro"/>
</dbReference>
<dbReference type="PANTHER" id="PTHR31686:SF1">
    <property type="entry name" value="SULFITE EFFLUX PUMP SSU1"/>
    <property type="match status" value="1"/>
</dbReference>
<accession>A0A8T6R557</accession>
<keyword evidence="3" id="KW-0813">Transport</keyword>
<dbReference type="EMBL" id="SAYU02000065">
    <property type="protein sequence ID" value="NHA69558.1"/>
    <property type="molecule type" value="Genomic_DNA"/>
</dbReference>
<comment type="caution">
    <text evidence="9">The sequence shown here is derived from an EMBL/GenBank/DDBJ whole genome shotgun (WGS) entry which is preliminary data.</text>
</comment>
<comment type="similarity">
    <text evidence="2">Belongs to the tellurite-resistance/dicarboxylate transporter (TDT) family.</text>
</comment>
<dbReference type="GO" id="GO:0005886">
    <property type="term" value="C:plasma membrane"/>
    <property type="evidence" value="ECO:0007669"/>
    <property type="project" value="UniProtKB-SubCell"/>
</dbReference>
<keyword evidence="5 8" id="KW-0812">Transmembrane</keyword>
<dbReference type="AlphaFoldDB" id="A0A8T6R557"/>
<dbReference type="Proteomes" id="UP000287866">
    <property type="component" value="Unassembled WGS sequence"/>
</dbReference>
<evidence type="ECO:0000256" key="8">
    <source>
        <dbReference type="SAM" id="Phobius"/>
    </source>
</evidence>
<keyword evidence="4" id="KW-1003">Cell membrane</keyword>
<proteinExistence type="inferred from homology"/>
<evidence type="ECO:0000256" key="4">
    <source>
        <dbReference type="ARBA" id="ARBA00022475"/>
    </source>
</evidence>
<evidence type="ECO:0000256" key="7">
    <source>
        <dbReference type="ARBA" id="ARBA00023136"/>
    </source>
</evidence>
<evidence type="ECO:0000313" key="9">
    <source>
        <dbReference type="EMBL" id="NHA69558.1"/>
    </source>
</evidence>
<dbReference type="Gene3D" id="1.50.10.150">
    <property type="entry name" value="Voltage-dependent anion channel"/>
    <property type="match status" value="1"/>
</dbReference>
<reference evidence="9" key="1">
    <citation type="submission" date="2020-03" db="EMBL/GenBank/DDBJ databases">
        <title>Phycicoccus flavus sp. nov., a novel endophytic actinobacterium isolated from branch of Kandelia candel.</title>
        <authorList>
            <person name="Tuo L."/>
        </authorList>
    </citation>
    <scope>NUCLEOTIDE SEQUENCE</scope>
    <source>
        <strain evidence="9">CMS6Z-2</strain>
    </source>
</reference>
<name>A0A8T6R557_9MICO</name>
<dbReference type="PANTHER" id="PTHR31686">
    <property type="match status" value="1"/>
</dbReference>
<organism evidence="9 10">
    <name type="scientific">Phycicoccus flavus</name>
    <dbReference type="NCBI Taxonomy" id="2502783"/>
    <lineage>
        <taxon>Bacteria</taxon>
        <taxon>Bacillati</taxon>
        <taxon>Actinomycetota</taxon>
        <taxon>Actinomycetes</taxon>
        <taxon>Micrococcales</taxon>
        <taxon>Intrasporangiaceae</taxon>
        <taxon>Phycicoccus</taxon>
    </lineage>
</organism>
<evidence type="ECO:0000256" key="1">
    <source>
        <dbReference type="ARBA" id="ARBA00004651"/>
    </source>
</evidence>
<evidence type="ECO:0000256" key="2">
    <source>
        <dbReference type="ARBA" id="ARBA00008566"/>
    </source>
</evidence>
<dbReference type="InterPro" id="IPR051629">
    <property type="entry name" value="Sulfite_efflux_TDT"/>
</dbReference>